<evidence type="ECO:0000313" key="10">
    <source>
        <dbReference type="EMBL" id="CAJ36409.1"/>
    </source>
</evidence>
<evidence type="ECO:0000256" key="4">
    <source>
        <dbReference type="ARBA" id="ARBA00025502"/>
    </source>
</evidence>
<dbReference type="EMBL" id="AM114193">
    <property type="protein sequence ID" value="CAJ36409.1"/>
    <property type="molecule type" value="Genomic_DNA"/>
</dbReference>
<dbReference type="InterPro" id="IPR006196">
    <property type="entry name" value="RNA-binding_domain_S1_IF1"/>
</dbReference>
<evidence type="ECO:0000313" key="11">
    <source>
        <dbReference type="Proteomes" id="UP000000663"/>
    </source>
</evidence>
<organism evidence="10 11">
    <name type="scientific">Methanocella arvoryzae (strain DSM 22066 / NBRC 105507 / MRE50)</name>
    <dbReference type="NCBI Taxonomy" id="351160"/>
    <lineage>
        <taxon>Archaea</taxon>
        <taxon>Methanobacteriati</taxon>
        <taxon>Methanobacteriota</taxon>
        <taxon>Stenosarchaea group</taxon>
        <taxon>Methanomicrobia</taxon>
        <taxon>Methanocellales</taxon>
        <taxon>Methanocellaceae</taxon>
        <taxon>Methanocella</taxon>
    </lineage>
</organism>
<dbReference type="GO" id="GO:0003723">
    <property type="term" value="F:RNA binding"/>
    <property type="evidence" value="ECO:0007669"/>
    <property type="project" value="InterPro"/>
</dbReference>
<gene>
    <name evidence="10" type="primary">eif1a-3</name>
    <name evidence="5" type="synonym">eif1a</name>
    <name evidence="10" type="ORF">RCIX1091</name>
</gene>
<evidence type="ECO:0000256" key="6">
    <source>
        <dbReference type="RuleBase" id="RU004364"/>
    </source>
</evidence>
<evidence type="ECO:0000256" key="8">
    <source>
        <dbReference type="SAM" id="MobiDB-lite"/>
    </source>
</evidence>
<dbReference type="Pfam" id="PF01176">
    <property type="entry name" value="eIF-1a"/>
    <property type="match status" value="1"/>
</dbReference>
<dbReference type="KEGG" id="rci:RCIX1091"/>
<dbReference type="OrthoDB" id="2586at2157"/>
<dbReference type="STRING" id="351160.RCIX1091"/>
<evidence type="ECO:0000256" key="1">
    <source>
        <dbReference type="ARBA" id="ARBA00007392"/>
    </source>
</evidence>
<dbReference type="NCBIfam" id="TIGR00523">
    <property type="entry name" value="eIF-1A"/>
    <property type="match status" value="1"/>
</dbReference>
<dbReference type="InterPro" id="IPR001253">
    <property type="entry name" value="TIF_eIF-1A"/>
</dbReference>
<comment type="similarity">
    <text evidence="1 5 6">Belongs to the eIF-1A family.</text>
</comment>
<evidence type="ECO:0000256" key="5">
    <source>
        <dbReference type="HAMAP-Rule" id="MF_00216"/>
    </source>
</evidence>
<protein>
    <recommendedName>
        <fullName evidence="5">Translation initiation factor 1A</fullName>
        <shortName evidence="5">aIF-1A</shortName>
    </recommendedName>
</protein>
<dbReference type="PROSITE" id="PS01262">
    <property type="entry name" value="IF1A"/>
    <property type="match status" value="1"/>
</dbReference>
<dbReference type="PANTHER" id="PTHR21668">
    <property type="entry name" value="EIF-1A"/>
    <property type="match status" value="1"/>
</dbReference>
<feature type="compositionally biased region" description="Basic residues" evidence="8">
    <location>
        <begin position="1"/>
        <end position="12"/>
    </location>
</feature>
<feature type="region of interest" description="Disordered" evidence="8">
    <location>
        <begin position="1"/>
        <end position="22"/>
    </location>
</feature>
<dbReference type="RefSeq" id="WP_012036116.1">
    <property type="nucleotide sequence ID" value="NC_009464.1"/>
</dbReference>
<keyword evidence="2 5" id="KW-0396">Initiation factor</keyword>
<dbReference type="PATRIC" id="fig|351160.9.peg.1830"/>
<dbReference type="GeneID" id="5144628"/>
<name>Q0W5D4_METAR</name>
<proteinExistence type="inferred from homology"/>
<evidence type="ECO:0000256" key="7">
    <source>
        <dbReference type="RuleBase" id="RU004365"/>
    </source>
</evidence>
<dbReference type="SMART" id="SM00652">
    <property type="entry name" value="eIF1a"/>
    <property type="match status" value="1"/>
</dbReference>
<dbReference type="AlphaFoldDB" id="Q0W5D4"/>
<evidence type="ECO:0000256" key="2">
    <source>
        <dbReference type="ARBA" id="ARBA00022540"/>
    </source>
</evidence>
<dbReference type="GO" id="GO:0003743">
    <property type="term" value="F:translation initiation factor activity"/>
    <property type="evidence" value="ECO:0007669"/>
    <property type="project" value="UniProtKB-UniRule"/>
</dbReference>
<dbReference type="InterPro" id="IPR018104">
    <property type="entry name" value="TIF_eIF-1A_CS"/>
</dbReference>
<keyword evidence="3 5" id="KW-0648">Protein biosynthesis</keyword>
<dbReference type="NCBIfam" id="NF003085">
    <property type="entry name" value="PRK04012.1-5"/>
    <property type="match status" value="1"/>
</dbReference>
<dbReference type="HAMAP" id="MF_00216">
    <property type="entry name" value="aIF_1A"/>
    <property type="match status" value="1"/>
</dbReference>
<accession>Q0W5D4</accession>
<dbReference type="eggNOG" id="arCOG01179">
    <property type="taxonomic scope" value="Archaea"/>
</dbReference>
<reference evidence="10 11" key="1">
    <citation type="journal article" date="2006" name="Science">
        <title>Genome of rice cluster I archaea -- the key methane producers in the rice rhizosphere.</title>
        <authorList>
            <person name="Erkel C."/>
            <person name="Kube M."/>
            <person name="Reinhardt R."/>
            <person name="Liesack W."/>
        </authorList>
    </citation>
    <scope>NUCLEOTIDE SEQUENCE [LARGE SCALE GENOMIC DNA]</scope>
    <source>
        <strain evidence="11">DSM 22066 / NBRC 105507 / MRE50</strain>
    </source>
</reference>
<keyword evidence="11" id="KW-1185">Reference proteome</keyword>
<dbReference type="InterPro" id="IPR012340">
    <property type="entry name" value="NA-bd_OB-fold"/>
</dbReference>
<evidence type="ECO:0000259" key="9">
    <source>
        <dbReference type="PROSITE" id="PS50832"/>
    </source>
</evidence>
<dbReference type="NCBIfam" id="NF003084">
    <property type="entry name" value="PRK04012.1-3"/>
    <property type="match status" value="1"/>
</dbReference>
<sequence>MYKPRSQGKRKPAQAGGEVTRVRTPRRGDGEILGTVTKLLGASHLNVVCMDGVTRMCRIKGTMKKRTWIREGDIVIVVPWEIQEDKADVVYRYTGPQADWLRQKGYLSAPGS</sequence>
<dbReference type="Gene3D" id="2.40.50.140">
    <property type="entry name" value="Nucleic acid-binding proteins"/>
    <property type="match status" value="1"/>
</dbReference>
<dbReference type="SUPFAM" id="SSF50249">
    <property type="entry name" value="Nucleic acid-binding proteins"/>
    <property type="match status" value="1"/>
</dbReference>
<feature type="domain" description="S1-like" evidence="9">
    <location>
        <begin position="20"/>
        <end position="94"/>
    </location>
</feature>
<dbReference type="PROSITE" id="PS50832">
    <property type="entry name" value="S1_IF1_TYPE"/>
    <property type="match status" value="1"/>
</dbReference>
<comment type="function">
    <text evidence="4 5 7">Seems to be required for maximal rate of protein biosynthesis. Enhances ribosome dissociation into subunits and stabilizes the binding of the initiator Met-tRNA(I) to 40 S ribosomal subunits.</text>
</comment>
<dbReference type="Proteomes" id="UP000000663">
    <property type="component" value="Chromosome"/>
</dbReference>
<dbReference type="CDD" id="cd05793">
    <property type="entry name" value="S1_IF1A"/>
    <property type="match status" value="1"/>
</dbReference>
<evidence type="ECO:0000256" key="3">
    <source>
        <dbReference type="ARBA" id="ARBA00022917"/>
    </source>
</evidence>